<evidence type="ECO:0000313" key="3">
    <source>
        <dbReference type="Proteomes" id="UP000770717"/>
    </source>
</evidence>
<evidence type="ECO:0000313" key="2">
    <source>
        <dbReference type="EMBL" id="KAG9479736.1"/>
    </source>
</evidence>
<gene>
    <name evidence="2" type="ORF">GDO78_011654</name>
</gene>
<proteinExistence type="predicted"/>
<sequence length="175" mass="19499">MEDVIYVWMTAHFRGHPYVALAILVLYVTSLHSASSVMLGTSSEKTKVYERSSEDSKVHMNARSPCAISNCQLLDQNSGDSLMVQRWDNGQARTEALPASNKDMYLDHNPVLSTGVLGLILRSASSDNLWAQTVPGVIPPRRTRRLFKRAAVTLNDQKSCKMEKSQHVLARLAQN</sequence>
<name>A0A8J6K5A2_ELECQ</name>
<keyword evidence="1" id="KW-0812">Transmembrane</keyword>
<accession>A0A8J6K5A2</accession>
<keyword evidence="1" id="KW-1133">Transmembrane helix</keyword>
<dbReference type="EMBL" id="WNTK01000007">
    <property type="protein sequence ID" value="KAG9479736.1"/>
    <property type="molecule type" value="Genomic_DNA"/>
</dbReference>
<reference evidence="2" key="1">
    <citation type="thesis" date="2020" institute="ProQuest LLC" country="789 East Eisenhower Parkway, Ann Arbor, MI, USA">
        <title>Comparative Genomics and Chromosome Evolution.</title>
        <authorList>
            <person name="Mudd A.B."/>
        </authorList>
    </citation>
    <scope>NUCLEOTIDE SEQUENCE</scope>
    <source>
        <strain evidence="2">HN-11 Male</strain>
        <tissue evidence="2">Kidney and liver</tissue>
    </source>
</reference>
<comment type="caution">
    <text evidence="2">The sequence shown here is derived from an EMBL/GenBank/DDBJ whole genome shotgun (WGS) entry which is preliminary data.</text>
</comment>
<dbReference type="AlphaFoldDB" id="A0A8J6K5A2"/>
<dbReference type="Proteomes" id="UP000770717">
    <property type="component" value="Unassembled WGS sequence"/>
</dbReference>
<protein>
    <submittedName>
        <fullName evidence="2">Uncharacterized protein</fullName>
    </submittedName>
</protein>
<feature type="transmembrane region" description="Helical" evidence="1">
    <location>
        <begin position="18"/>
        <end position="41"/>
    </location>
</feature>
<keyword evidence="1" id="KW-0472">Membrane</keyword>
<evidence type="ECO:0000256" key="1">
    <source>
        <dbReference type="SAM" id="Phobius"/>
    </source>
</evidence>
<keyword evidence="3" id="KW-1185">Reference proteome</keyword>
<organism evidence="2 3">
    <name type="scientific">Eleutherodactylus coqui</name>
    <name type="common">Puerto Rican coqui</name>
    <dbReference type="NCBI Taxonomy" id="57060"/>
    <lineage>
        <taxon>Eukaryota</taxon>
        <taxon>Metazoa</taxon>
        <taxon>Chordata</taxon>
        <taxon>Craniata</taxon>
        <taxon>Vertebrata</taxon>
        <taxon>Euteleostomi</taxon>
        <taxon>Amphibia</taxon>
        <taxon>Batrachia</taxon>
        <taxon>Anura</taxon>
        <taxon>Neobatrachia</taxon>
        <taxon>Hyloidea</taxon>
        <taxon>Eleutherodactylidae</taxon>
        <taxon>Eleutherodactylinae</taxon>
        <taxon>Eleutherodactylus</taxon>
        <taxon>Eleutherodactylus</taxon>
    </lineage>
</organism>